<name>A0A848B5Y8_9FIRM</name>
<dbReference type="InterPro" id="IPR050695">
    <property type="entry name" value="N-acetylmuramoyl_amidase_3"/>
</dbReference>
<evidence type="ECO:0000259" key="4">
    <source>
        <dbReference type="SMART" id="SM00646"/>
    </source>
</evidence>
<keyword evidence="6" id="KW-1185">Reference proteome</keyword>
<dbReference type="InterPro" id="IPR021731">
    <property type="entry name" value="AMIN_dom"/>
</dbReference>
<proteinExistence type="predicted"/>
<reference evidence="5 6" key="1">
    <citation type="submission" date="2020-04" db="EMBL/GenBank/DDBJ databases">
        <authorList>
            <person name="Hitch T.C.A."/>
            <person name="Wylensek D."/>
            <person name="Clavel T."/>
        </authorList>
    </citation>
    <scope>NUCLEOTIDE SEQUENCE [LARGE SCALE GENOMIC DNA]</scope>
    <source>
        <strain evidence="5 6">PG-130-P53-12</strain>
    </source>
</reference>
<dbReference type="Gene3D" id="3.40.630.40">
    <property type="entry name" value="Zn-dependent exopeptidases"/>
    <property type="match status" value="1"/>
</dbReference>
<dbReference type="SUPFAM" id="SSF53187">
    <property type="entry name" value="Zn-dependent exopeptidases"/>
    <property type="match status" value="1"/>
</dbReference>
<dbReference type="RefSeq" id="WP_170077240.1">
    <property type="nucleotide sequence ID" value="NZ_JABAFA010000007.1"/>
</dbReference>
<evidence type="ECO:0000256" key="1">
    <source>
        <dbReference type="ARBA" id="ARBA00022801"/>
    </source>
</evidence>
<dbReference type="GO" id="GO:0008745">
    <property type="term" value="F:N-acetylmuramoyl-L-alanine amidase activity"/>
    <property type="evidence" value="ECO:0007669"/>
    <property type="project" value="InterPro"/>
</dbReference>
<dbReference type="CDD" id="cd02696">
    <property type="entry name" value="MurNAc-LAA"/>
    <property type="match status" value="1"/>
</dbReference>
<dbReference type="GO" id="GO:0009253">
    <property type="term" value="P:peptidoglycan catabolic process"/>
    <property type="evidence" value="ECO:0007669"/>
    <property type="project" value="InterPro"/>
</dbReference>
<feature type="domain" description="MurNAc-LAA" evidence="4">
    <location>
        <begin position="317"/>
        <end position="428"/>
    </location>
</feature>
<evidence type="ECO:0000313" key="6">
    <source>
        <dbReference type="Proteomes" id="UP000543804"/>
    </source>
</evidence>
<feature type="chain" id="PRO_5032772275" evidence="3">
    <location>
        <begin position="24"/>
        <end position="432"/>
    </location>
</feature>
<comment type="caution">
    <text evidence="5">The sequence shown here is derived from an EMBL/GenBank/DDBJ whole genome shotgun (WGS) entry which is preliminary data.</text>
</comment>
<dbReference type="Pfam" id="PF01520">
    <property type="entry name" value="Amidase_3"/>
    <property type="match status" value="1"/>
</dbReference>
<sequence>MRKVCLLLLTMLALLGMSLSAEASPFGERVEGLTEITGVRVSNSQDKTRIVVDAKAPVTYRTMVLKDPGRVVVDIKGAWLSPQVKRELSVSSSFVSRARVAQFDPRTVRVVVETTVGKDNYKIFPLTGGPVPGRVVLDFGRVGPDSAGATIALPDVKAPTKPAAPQTKPTKPQTPQTKPQAPQTKPAETKPAETKPVETKPEEQQTPQDAEQAAQETAADTPGEQPATESSTDAGIAAITGLAGHSITIDAGHGGNDSGAIGPTGVTEKSVTLRVALALQKILTLEGATVYMTRTTDTEVSPKGAAASDIEELQARCDVANRHNSDIFISIHMDSFTNGAAKGTTGYYYALGSKKSRDLADKVRAGVIDQIGTPSRGTQSCNFYVVKHTDMPATLVEVAFISNPTEEKLMNSEDGVQKAAQGIADGIADFFG</sequence>
<protein>
    <submittedName>
        <fullName evidence="5">AMIN domain-containing protein</fullName>
    </submittedName>
</protein>
<feature type="compositionally biased region" description="Low complexity" evidence="2">
    <location>
        <begin position="204"/>
        <end position="222"/>
    </location>
</feature>
<dbReference type="InterPro" id="IPR002508">
    <property type="entry name" value="MurNAc-LAA_cat"/>
</dbReference>
<accession>A0A848B5Y8</accession>
<evidence type="ECO:0000313" key="5">
    <source>
        <dbReference type="EMBL" id="NMD98598.1"/>
    </source>
</evidence>
<dbReference type="GO" id="GO:0030288">
    <property type="term" value="C:outer membrane-bounded periplasmic space"/>
    <property type="evidence" value="ECO:0007669"/>
    <property type="project" value="TreeGrafter"/>
</dbReference>
<dbReference type="SMART" id="SM00646">
    <property type="entry name" value="Ami_3"/>
    <property type="match status" value="1"/>
</dbReference>
<dbReference type="AlphaFoldDB" id="A0A848B5Y8"/>
<dbReference type="PANTHER" id="PTHR30404:SF0">
    <property type="entry name" value="N-ACETYLMURAMOYL-L-ALANINE AMIDASE AMIC"/>
    <property type="match status" value="1"/>
</dbReference>
<gene>
    <name evidence="5" type="ORF">HF878_03745</name>
</gene>
<dbReference type="Proteomes" id="UP000543804">
    <property type="component" value="Unassembled WGS sequence"/>
</dbReference>
<dbReference type="EMBL" id="JABAFA010000007">
    <property type="protein sequence ID" value="NMD98598.1"/>
    <property type="molecule type" value="Genomic_DNA"/>
</dbReference>
<keyword evidence="1" id="KW-0378">Hydrolase</keyword>
<dbReference type="Pfam" id="PF11741">
    <property type="entry name" value="AMIN"/>
    <property type="match status" value="1"/>
</dbReference>
<evidence type="ECO:0000256" key="2">
    <source>
        <dbReference type="SAM" id="MobiDB-lite"/>
    </source>
</evidence>
<dbReference type="PANTHER" id="PTHR30404">
    <property type="entry name" value="N-ACETYLMURAMOYL-L-ALANINE AMIDASE"/>
    <property type="match status" value="1"/>
</dbReference>
<feature type="compositionally biased region" description="Low complexity" evidence="2">
    <location>
        <begin position="157"/>
        <end position="186"/>
    </location>
</feature>
<feature type="compositionally biased region" description="Basic and acidic residues" evidence="2">
    <location>
        <begin position="187"/>
        <end position="203"/>
    </location>
</feature>
<feature type="region of interest" description="Disordered" evidence="2">
    <location>
        <begin position="149"/>
        <end position="231"/>
    </location>
</feature>
<evidence type="ECO:0000256" key="3">
    <source>
        <dbReference type="SAM" id="SignalP"/>
    </source>
</evidence>
<organism evidence="5 6">
    <name type="scientific">Selenomonas bovis</name>
    <dbReference type="NCBI Taxonomy" id="416586"/>
    <lineage>
        <taxon>Bacteria</taxon>
        <taxon>Bacillati</taxon>
        <taxon>Bacillota</taxon>
        <taxon>Negativicutes</taxon>
        <taxon>Selenomonadales</taxon>
        <taxon>Selenomonadaceae</taxon>
        <taxon>Selenomonas</taxon>
    </lineage>
</organism>
<keyword evidence="3" id="KW-0732">Signal</keyword>
<dbReference type="Gene3D" id="2.60.40.3500">
    <property type="match status" value="1"/>
</dbReference>
<feature type="signal peptide" evidence="3">
    <location>
        <begin position="1"/>
        <end position="23"/>
    </location>
</feature>